<organism evidence="2 3">
    <name type="scientific">Elsinoe ampelina</name>
    <dbReference type="NCBI Taxonomy" id="302913"/>
    <lineage>
        <taxon>Eukaryota</taxon>
        <taxon>Fungi</taxon>
        <taxon>Dikarya</taxon>
        <taxon>Ascomycota</taxon>
        <taxon>Pezizomycotina</taxon>
        <taxon>Dothideomycetes</taxon>
        <taxon>Dothideomycetidae</taxon>
        <taxon>Myriangiales</taxon>
        <taxon>Elsinoaceae</taxon>
        <taxon>Elsinoe</taxon>
    </lineage>
</organism>
<feature type="region of interest" description="Disordered" evidence="1">
    <location>
        <begin position="65"/>
        <end position="108"/>
    </location>
</feature>
<dbReference type="EMBL" id="ML992503">
    <property type="protein sequence ID" value="KAF2225495.1"/>
    <property type="molecule type" value="Genomic_DNA"/>
</dbReference>
<evidence type="ECO:0000313" key="2">
    <source>
        <dbReference type="EMBL" id="KAF2225495.1"/>
    </source>
</evidence>
<sequence length="157" mass="15915">MSPPLPPPCYWQGGTRGGRTCAARCRGEGRGGGVCTGGRRVSCPKPMRSLVVRVGEVVEVDGGEDGFGFEQGAGDEVAELGGGGGSVGGDVEEGGEGVDYGGDDGGGGGGDLRIDRSCLTLPLGCDESLKLISKRVLDLSLLWQRDSNAGGDSDAQR</sequence>
<feature type="compositionally biased region" description="Gly residues" evidence="1">
    <location>
        <begin position="97"/>
        <end position="108"/>
    </location>
</feature>
<proteinExistence type="predicted"/>
<evidence type="ECO:0000313" key="3">
    <source>
        <dbReference type="Proteomes" id="UP000799538"/>
    </source>
</evidence>
<accession>A0A6A6GID6</accession>
<reference evidence="3" key="1">
    <citation type="journal article" date="2020" name="Stud. Mycol.">
        <title>101 Dothideomycetes genomes: A test case for predicting lifestyles and emergence of pathogens.</title>
        <authorList>
            <person name="Haridas S."/>
            <person name="Albert R."/>
            <person name="Binder M."/>
            <person name="Bloem J."/>
            <person name="LaButti K."/>
            <person name="Salamov A."/>
            <person name="Andreopoulos B."/>
            <person name="Baker S."/>
            <person name="Barry K."/>
            <person name="Bills G."/>
            <person name="Bluhm B."/>
            <person name="Cannon C."/>
            <person name="Castanera R."/>
            <person name="Culley D."/>
            <person name="Daum C."/>
            <person name="Ezra D."/>
            <person name="Gonzalez J."/>
            <person name="Henrissat B."/>
            <person name="Kuo A."/>
            <person name="Liang C."/>
            <person name="Lipzen A."/>
            <person name="Lutzoni F."/>
            <person name="Magnuson J."/>
            <person name="Mondo S."/>
            <person name="Nolan M."/>
            <person name="Ohm R."/>
            <person name="Pangilinan J."/>
            <person name="Park H.-J."/>
            <person name="Ramirez L."/>
            <person name="Alfaro M."/>
            <person name="Sun H."/>
            <person name="Tritt A."/>
            <person name="Yoshinaga Y."/>
            <person name="Zwiers L.-H."/>
            <person name="Turgeon B."/>
            <person name="Goodwin S."/>
            <person name="Spatafora J."/>
            <person name="Crous P."/>
            <person name="Grigoriev I."/>
        </authorList>
    </citation>
    <scope>NUCLEOTIDE SEQUENCE [LARGE SCALE GENOMIC DNA]</scope>
    <source>
        <strain evidence="3">CECT 20119</strain>
    </source>
</reference>
<dbReference type="Proteomes" id="UP000799538">
    <property type="component" value="Unassembled WGS sequence"/>
</dbReference>
<protein>
    <submittedName>
        <fullName evidence="2">Uncharacterized protein</fullName>
    </submittedName>
</protein>
<name>A0A6A6GID6_9PEZI</name>
<keyword evidence="3" id="KW-1185">Reference proteome</keyword>
<evidence type="ECO:0000256" key="1">
    <source>
        <dbReference type="SAM" id="MobiDB-lite"/>
    </source>
</evidence>
<gene>
    <name evidence="2" type="ORF">BDZ85DRAFT_67167</name>
</gene>
<dbReference type="AlphaFoldDB" id="A0A6A6GID6"/>